<evidence type="ECO:0000256" key="1">
    <source>
        <dbReference type="SAM" id="MobiDB-lite"/>
    </source>
</evidence>
<evidence type="ECO:0000313" key="4">
    <source>
        <dbReference type="Proteomes" id="UP000012960"/>
    </source>
</evidence>
<dbReference type="EMBL" id="HG996469">
    <property type="protein sequence ID" value="CAG1842229.1"/>
    <property type="molecule type" value="Genomic_DNA"/>
</dbReference>
<organism evidence="3 4">
    <name type="scientific">Musa acuminata subsp. malaccensis</name>
    <name type="common">Wild banana</name>
    <name type="synonym">Musa malaccensis</name>
    <dbReference type="NCBI Taxonomy" id="214687"/>
    <lineage>
        <taxon>Eukaryota</taxon>
        <taxon>Viridiplantae</taxon>
        <taxon>Streptophyta</taxon>
        <taxon>Embryophyta</taxon>
        <taxon>Tracheophyta</taxon>
        <taxon>Spermatophyta</taxon>
        <taxon>Magnoliopsida</taxon>
        <taxon>Liliopsida</taxon>
        <taxon>Zingiberales</taxon>
        <taxon>Musaceae</taxon>
        <taxon>Musa</taxon>
    </lineage>
</organism>
<reference evidence="2" key="1">
    <citation type="submission" date="2021-03" db="EMBL/GenBank/DDBJ databases">
        <authorList>
            <consortium name="Genoscope - CEA"/>
            <person name="William W."/>
        </authorList>
    </citation>
    <scope>NUCLEOTIDE SEQUENCE</scope>
    <source>
        <strain evidence="2">Doubled-haploid Pahang</strain>
    </source>
</reference>
<feature type="region of interest" description="Disordered" evidence="1">
    <location>
        <begin position="1"/>
        <end position="37"/>
    </location>
</feature>
<gene>
    <name evidence="2" type="ORF">GSMUA_120240.1</name>
</gene>
<accession>A0A804IPY2</accession>
<evidence type="ECO:0000313" key="2">
    <source>
        <dbReference type="EMBL" id="CAG1842229.1"/>
    </source>
</evidence>
<feature type="compositionally biased region" description="Polar residues" evidence="1">
    <location>
        <begin position="22"/>
        <end position="34"/>
    </location>
</feature>
<name>A0A804IPY2_MUSAM</name>
<dbReference type="Proteomes" id="UP000012960">
    <property type="component" value="Unplaced"/>
</dbReference>
<dbReference type="Gramene" id="Ma04_t15100.1">
    <property type="protein sequence ID" value="Ma04_p15100.1"/>
    <property type="gene ID" value="Ma04_g15100"/>
</dbReference>
<dbReference type="AlphaFoldDB" id="A0A804IPY2"/>
<protein>
    <submittedName>
        <fullName evidence="2">(wild Malaysian banana) hypothetical protein</fullName>
    </submittedName>
</protein>
<proteinExistence type="predicted"/>
<dbReference type="InParanoid" id="A0A804IPY2"/>
<keyword evidence="4" id="KW-1185">Reference proteome</keyword>
<dbReference type="EnsemblPlants" id="Ma04_t15100.1">
    <property type="protein sequence ID" value="Ma04_p15100.1"/>
    <property type="gene ID" value="Ma04_g15100"/>
</dbReference>
<evidence type="ECO:0000313" key="3">
    <source>
        <dbReference type="EnsemblPlants" id="Ma04_p15100.1"/>
    </source>
</evidence>
<sequence length="139" mass="15867">MESPQYTGGTAGVRRAGKFQPENISQPNKGTANIHNPRLHCRISDGSHDRVGKEMMQLKTRTELTNETTDDGLVIISHDTEERGVFRKKSNRRMVVMLRTLWISMVQNVKLTVLQMLPECQSIFECDGSHPEDTEIWEI</sequence>
<reference evidence="3" key="2">
    <citation type="submission" date="2021-05" db="UniProtKB">
        <authorList>
            <consortium name="EnsemblPlants"/>
        </authorList>
    </citation>
    <scope>IDENTIFICATION</scope>
    <source>
        <strain evidence="3">subsp. malaccensis</strain>
    </source>
</reference>